<sequence>MATLTIRDFDDDLKAELRVRAARHGHSMEAEVRAILRTALIRQRSGDGLASRIRQRFADVPDTSIDVPSRTEPARAADLPE</sequence>
<feature type="domain" description="Antitoxin FitA-like ribbon-helix-helix" evidence="1">
    <location>
        <begin position="2"/>
        <end position="40"/>
    </location>
</feature>
<organism evidence="2 3">
    <name type="scientific">Haloechinothrix salitolerans</name>
    <dbReference type="NCBI Taxonomy" id="926830"/>
    <lineage>
        <taxon>Bacteria</taxon>
        <taxon>Bacillati</taxon>
        <taxon>Actinomycetota</taxon>
        <taxon>Actinomycetes</taxon>
        <taxon>Pseudonocardiales</taxon>
        <taxon>Pseudonocardiaceae</taxon>
        <taxon>Haloechinothrix</taxon>
    </lineage>
</organism>
<accession>A0ABW2C5K0</accession>
<name>A0ABW2C5K0_9PSEU</name>
<keyword evidence="3" id="KW-1185">Reference proteome</keyword>
<dbReference type="InterPro" id="IPR013321">
    <property type="entry name" value="Arc_rbn_hlx_hlx"/>
</dbReference>
<dbReference type="Gene3D" id="1.10.1220.10">
    <property type="entry name" value="Met repressor-like"/>
    <property type="match status" value="1"/>
</dbReference>
<dbReference type="InterPro" id="IPR053853">
    <property type="entry name" value="FitA-like_RHH"/>
</dbReference>
<evidence type="ECO:0000313" key="2">
    <source>
        <dbReference type="EMBL" id="MFC6870049.1"/>
    </source>
</evidence>
<dbReference type="InterPro" id="IPR010985">
    <property type="entry name" value="Ribbon_hlx_hlx"/>
</dbReference>
<evidence type="ECO:0000259" key="1">
    <source>
        <dbReference type="Pfam" id="PF22513"/>
    </source>
</evidence>
<proteinExistence type="predicted"/>
<reference evidence="3" key="1">
    <citation type="journal article" date="2019" name="Int. J. Syst. Evol. Microbiol.">
        <title>The Global Catalogue of Microorganisms (GCM) 10K type strain sequencing project: providing services to taxonomists for standard genome sequencing and annotation.</title>
        <authorList>
            <consortium name="The Broad Institute Genomics Platform"/>
            <consortium name="The Broad Institute Genome Sequencing Center for Infectious Disease"/>
            <person name="Wu L."/>
            <person name="Ma J."/>
        </authorList>
    </citation>
    <scope>NUCLEOTIDE SEQUENCE [LARGE SCALE GENOMIC DNA]</scope>
    <source>
        <strain evidence="3">KCTC 32255</strain>
    </source>
</reference>
<evidence type="ECO:0000313" key="3">
    <source>
        <dbReference type="Proteomes" id="UP001596337"/>
    </source>
</evidence>
<dbReference type="Proteomes" id="UP001596337">
    <property type="component" value="Unassembled WGS sequence"/>
</dbReference>
<dbReference type="Pfam" id="PF22513">
    <property type="entry name" value="FitA-like_RHH"/>
    <property type="match status" value="1"/>
</dbReference>
<gene>
    <name evidence="2" type="ORF">ACFQGD_23175</name>
</gene>
<dbReference type="RefSeq" id="WP_345394141.1">
    <property type="nucleotide sequence ID" value="NZ_BAABLA010000021.1"/>
</dbReference>
<dbReference type="EMBL" id="JBHSXX010000001">
    <property type="protein sequence ID" value="MFC6870049.1"/>
    <property type="molecule type" value="Genomic_DNA"/>
</dbReference>
<dbReference type="SUPFAM" id="SSF47598">
    <property type="entry name" value="Ribbon-helix-helix"/>
    <property type="match status" value="1"/>
</dbReference>
<protein>
    <submittedName>
        <fullName evidence="2">Plasmid stabilization protein</fullName>
    </submittedName>
</protein>
<comment type="caution">
    <text evidence="2">The sequence shown here is derived from an EMBL/GenBank/DDBJ whole genome shotgun (WGS) entry which is preliminary data.</text>
</comment>